<dbReference type="Gene3D" id="2.40.160.20">
    <property type="match status" value="1"/>
</dbReference>
<proteinExistence type="predicted"/>
<organism evidence="2 3">
    <name type="scientific">Legionella beliardensis</name>
    <dbReference type="NCBI Taxonomy" id="91822"/>
    <lineage>
        <taxon>Bacteria</taxon>
        <taxon>Pseudomonadati</taxon>
        <taxon>Pseudomonadota</taxon>
        <taxon>Gammaproteobacteria</taxon>
        <taxon>Legionellales</taxon>
        <taxon>Legionellaceae</taxon>
        <taxon>Legionella</taxon>
    </lineage>
</organism>
<feature type="chain" id="PRO_5016838858" evidence="1">
    <location>
        <begin position="27"/>
        <end position="289"/>
    </location>
</feature>
<name>A0A378HXM1_9GAMM</name>
<keyword evidence="3" id="KW-1185">Reference proteome</keyword>
<feature type="signal peptide" evidence="1">
    <location>
        <begin position="1"/>
        <end position="26"/>
    </location>
</feature>
<evidence type="ECO:0000313" key="2">
    <source>
        <dbReference type="EMBL" id="STX27678.1"/>
    </source>
</evidence>
<dbReference type="OrthoDB" id="5652104at2"/>
<dbReference type="Proteomes" id="UP000254968">
    <property type="component" value="Unassembled WGS sequence"/>
</dbReference>
<evidence type="ECO:0000256" key="1">
    <source>
        <dbReference type="SAM" id="SignalP"/>
    </source>
</evidence>
<dbReference type="EMBL" id="UGNV01000001">
    <property type="protein sequence ID" value="STX27678.1"/>
    <property type="molecule type" value="Genomic_DNA"/>
</dbReference>
<dbReference type="InterPro" id="IPR011250">
    <property type="entry name" value="OMP/PagP_B-barrel"/>
</dbReference>
<keyword evidence="1" id="KW-0732">Signal</keyword>
<gene>
    <name evidence="2" type="ORF">NCTC13315_00185</name>
</gene>
<sequence>MKYARKHETKRTIAYLGLFLSLYGQAASSHELGSPKLANGHLESKLNDAKLTNNSYSGWFITAGAGYIKPDINSAIYVANGLSAPSPYNIDKFTIEEKSKTAIIVATGYSWFKEQHWFPSWSLGLRYQHFFKEDIGKRITQYNIPEFENYHYNWEVSNEIISLFAKINLFQYSRFSPYVDGAIGAAWNHGMNYREIAFAHITPRISPAFGSQTTTRFAYSLGAGLDFPLSKQLVTSLSYEFQKLNDVYSNYGQSTWSQEKLKLKDYQVNALFLTLSYVFELTRPIELTK</sequence>
<dbReference type="SUPFAM" id="SSF56925">
    <property type="entry name" value="OMPA-like"/>
    <property type="match status" value="1"/>
</dbReference>
<accession>A0A378HXM1</accession>
<protein>
    <submittedName>
        <fullName evidence="2">Opacity protein and related surface antigens</fullName>
    </submittedName>
</protein>
<reference evidence="2 3" key="1">
    <citation type="submission" date="2018-06" db="EMBL/GenBank/DDBJ databases">
        <authorList>
            <consortium name="Pathogen Informatics"/>
            <person name="Doyle S."/>
        </authorList>
    </citation>
    <scope>NUCLEOTIDE SEQUENCE [LARGE SCALE GENOMIC DNA]</scope>
    <source>
        <strain evidence="2 3">NCTC13315</strain>
    </source>
</reference>
<evidence type="ECO:0000313" key="3">
    <source>
        <dbReference type="Proteomes" id="UP000254968"/>
    </source>
</evidence>
<dbReference type="AlphaFoldDB" id="A0A378HXM1"/>
<dbReference type="RefSeq" id="WP_115301475.1">
    <property type="nucleotide sequence ID" value="NZ_CAAAHO010000003.1"/>
</dbReference>